<dbReference type="EMBL" id="WRXP01000657">
    <property type="protein sequence ID" value="KAF1002662.1"/>
    <property type="molecule type" value="Genomic_DNA"/>
</dbReference>
<sequence>MIRRDLSLNLQTDYLLNRRVGFSIESQSIQQAQNRFSDLALFWKKVVDTDLMPLLMPSSDLMVDS</sequence>
<name>A0A6L5BD97_APIGR</name>
<dbReference type="AlphaFoldDB" id="A0A6L5BD97"/>
<organism evidence="1 2">
    <name type="scientific">Apium graveolens</name>
    <name type="common">Celery</name>
    <dbReference type="NCBI Taxonomy" id="4045"/>
    <lineage>
        <taxon>Eukaryota</taxon>
        <taxon>Viridiplantae</taxon>
        <taxon>Streptophyta</taxon>
        <taxon>Embryophyta</taxon>
        <taxon>Tracheophyta</taxon>
        <taxon>Spermatophyta</taxon>
        <taxon>Magnoliopsida</taxon>
        <taxon>eudicotyledons</taxon>
        <taxon>Gunneridae</taxon>
        <taxon>Pentapetalae</taxon>
        <taxon>asterids</taxon>
        <taxon>campanulids</taxon>
        <taxon>Apiales</taxon>
        <taxon>Apiaceae</taxon>
        <taxon>Apioideae</taxon>
        <taxon>apioid superclade</taxon>
        <taxon>Apieae</taxon>
        <taxon>Apium</taxon>
    </lineage>
</organism>
<keyword evidence="2" id="KW-1185">Reference proteome</keyword>
<protein>
    <submittedName>
        <fullName evidence="1">Uncharacterized protein</fullName>
    </submittedName>
</protein>
<evidence type="ECO:0000313" key="1">
    <source>
        <dbReference type="EMBL" id="KAF1002662.1"/>
    </source>
</evidence>
<gene>
    <name evidence="1" type="ORF">AG4045_028065</name>
</gene>
<comment type="caution">
    <text evidence="1">The sequence shown here is derived from an EMBL/GenBank/DDBJ whole genome shotgun (WGS) entry which is preliminary data.</text>
</comment>
<dbReference type="Proteomes" id="UP000593563">
    <property type="component" value="Unassembled WGS sequence"/>
</dbReference>
<accession>A0A6L5BD97</accession>
<proteinExistence type="predicted"/>
<reference evidence="1" key="1">
    <citation type="submission" date="2020-01" db="EMBL/GenBank/DDBJ databases">
        <title>The Celery Genome Sequence Reveals Sequential Paleo-tetraploidization, Resistance Gene Elimination, Karyotype Evolution, and Functional Innovation in Apiales.</title>
        <authorList>
            <person name="Song X."/>
        </authorList>
    </citation>
    <scope>NUCLEOTIDE SEQUENCE</scope>
    <source>
        <tissue evidence="1">Leaf</tissue>
    </source>
</reference>
<evidence type="ECO:0000313" key="2">
    <source>
        <dbReference type="Proteomes" id="UP000593563"/>
    </source>
</evidence>